<sequence length="53" mass="5886">MKYSRERLRDMARQCLAAKAANDVRYLQVVMNLALRLGIAPAQAIAGIELLAK</sequence>
<accession>I3PCR7</accession>
<evidence type="ECO:0000313" key="1">
    <source>
        <dbReference type="EMBL" id="AER23974.1"/>
    </source>
</evidence>
<organism evidence="1">
    <name type="scientific">Variovorax sp. HH01</name>
    <dbReference type="NCBI Taxonomy" id="1084736"/>
    <lineage>
        <taxon>Bacteria</taxon>
        <taxon>Pseudomonadati</taxon>
        <taxon>Pseudomonadota</taxon>
        <taxon>Betaproteobacteria</taxon>
        <taxon>Burkholderiales</taxon>
        <taxon>Comamonadaceae</taxon>
        <taxon>Variovorax</taxon>
    </lineage>
</organism>
<gene>
    <name evidence="1" type="ORF">var097</name>
</gene>
<proteinExistence type="predicted"/>
<dbReference type="EMBL" id="JN646852">
    <property type="protein sequence ID" value="AER23974.1"/>
    <property type="molecule type" value="Genomic_DNA"/>
</dbReference>
<dbReference type="AlphaFoldDB" id="I3PCR7"/>
<reference evidence="1" key="1">
    <citation type="submission" date="2011-09" db="EMBL/GenBank/DDBJ databases">
        <title>A novel amdA gene encoded by the newly isolated Variovorax sp. HH01 strain defines a novel class of cofactor-less aryl malonic acid decarboxylase.</title>
        <authorList>
            <person name="Horn S."/>
            <person name="Maimanakos J."/>
            <person name="Streit W.R."/>
        </authorList>
    </citation>
    <scope>NUCLEOTIDE SEQUENCE</scope>
    <source>
        <strain evidence="1">HH01</strain>
    </source>
</reference>
<protein>
    <submittedName>
        <fullName evidence="1">Uncharacterized protein</fullName>
    </submittedName>
</protein>
<name>I3PCR7_9BURK</name>